<reference evidence="5 6" key="1">
    <citation type="submission" date="2019-11" db="EMBL/GenBank/DDBJ databases">
        <title>Pseudomonas karstica sp. nov. and Pseudomonas spelaei sp. nov. from karst caves.</title>
        <authorList>
            <person name="Zeman M."/>
        </authorList>
    </citation>
    <scope>NUCLEOTIDE SEQUENCE [LARGE SCALE GENOMIC DNA]</scope>
    <source>
        <strain evidence="5 6">CCM 7893</strain>
    </source>
</reference>
<proteinExistence type="inferred from homology"/>
<dbReference type="GO" id="GO:0043709">
    <property type="term" value="P:cell adhesion involved in single-species biofilm formation"/>
    <property type="evidence" value="ECO:0007669"/>
    <property type="project" value="TreeGrafter"/>
</dbReference>
<dbReference type="InterPro" id="IPR036937">
    <property type="entry name" value="Adhesion_dom_fimbrial_sf"/>
</dbReference>
<dbReference type="Gene3D" id="2.60.40.1090">
    <property type="entry name" value="Fimbrial-type adhesion domain"/>
    <property type="match status" value="1"/>
</dbReference>
<dbReference type="Pfam" id="PF00419">
    <property type="entry name" value="Fimbrial"/>
    <property type="match status" value="1"/>
</dbReference>
<accession>A0A6I3WJH9</accession>
<dbReference type="InterPro" id="IPR000259">
    <property type="entry name" value="Adhesion_dom_fimbrial"/>
</dbReference>
<dbReference type="EMBL" id="WNNK01000017">
    <property type="protein sequence ID" value="MUF06506.1"/>
    <property type="molecule type" value="Genomic_DNA"/>
</dbReference>
<feature type="domain" description="Fimbrial-type adhesion" evidence="4">
    <location>
        <begin position="192"/>
        <end position="337"/>
    </location>
</feature>
<dbReference type="SUPFAM" id="SSF49401">
    <property type="entry name" value="Bacterial adhesins"/>
    <property type="match status" value="1"/>
</dbReference>
<dbReference type="InterPro" id="IPR050263">
    <property type="entry name" value="Bact_Fimbrial_Adh_Pro"/>
</dbReference>
<dbReference type="PANTHER" id="PTHR33420:SF14">
    <property type="entry name" value="TYPE 1 FIMBRIN D-MANNOSE SPECIFIC ADHESIN"/>
    <property type="match status" value="1"/>
</dbReference>
<evidence type="ECO:0000313" key="5">
    <source>
        <dbReference type="EMBL" id="MUF06506.1"/>
    </source>
</evidence>
<dbReference type="OrthoDB" id="8970968at2"/>
<evidence type="ECO:0000256" key="1">
    <source>
        <dbReference type="ARBA" id="ARBA00004561"/>
    </source>
</evidence>
<dbReference type="InterPro" id="IPR008966">
    <property type="entry name" value="Adhesion_dom_sf"/>
</dbReference>
<evidence type="ECO:0000259" key="4">
    <source>
        <dbReference type="Pfam" id="PF00419"/>
    </source>
</evidence>
<protein>
    <submittedName>
        <fullName evidence="5">Fimbrial protein</fullName>
    </submittedName>
</protein>
<sequence length="337" mass="35367">MRPVIYTAPPLNRLVSYMTIGVTGLLICVQATAGELIFPWSKTTTQPFTKSTLIVPQQHSVGTILDDAGLNVGLELIDVDCAMQRTTVINNGVLVPGYTDVYQTGVSGIGVKYTQTQGYGSGTWDTVPISYSLAAPLSPSKLFGSFVRAQLVITGEIGSGTITSVPTMTQTWSGACITPSAVGATFNFPVNATVEASSCRVTTPALHVTLPDTELHEIQPLGTTKGNTTFNIGLECQSGSSVYITLSDANNPNNRTDNLTLNSSSTARGIALRILNSDGKAVSFGPESSVAGNPNQWLVGPSSDTSNVPLTVQYVSVRSPLTAGSVSAEATFTMSYQ</sequence>
<gene>
    <name evidence="5" type="ORF">GNF76_19305</name>
</gene>
<keyword evidence="3" id="KW-0281">Fimbrium</keyword>
<comment type="subcellular location">
    <subcellularLocation>
        <location evidence="1">Fimbrium</location>
    </subcellularLocation>
</comment>
<dbReference type="Gene3D" id="2.60.40.3310">
    <property type="match status" value="1"/>
</dbReference>
<evidence type="ECO:0000256" key="2">
    <source>
        <dbReference type="ARBA" id="ARBA00006671"/>
    </source>
</evidence>
<dbReference type="Proteomes" id="UP000438196">
    <property type="component" value="Unassembled WGS sequence"/>
</dbReference>
<dbReference type="AlphaFoldDB" id="A0A6I3WJH9"/>
<comment type="similarity">
    <text evidence="2">Belongs to the fimbrial protein family.</text>
</comment>
<evidence type="ECO:0000313" key="6">
    <source>
        <dbReference type="Proteomes" id="UP000438196"/>
    </source>
</evidence>
<name>A0A6I3WJH9_9PSED</name>
<dbReference type="PANTHER" id="PTHR33420">
    <property type="entry name" value="FIMBRIAL SUBUNIT ELFA-RELATED"/>
    <property type="match status" value="1"/>
</dbReference>
<dbReference type="GO" id="GO:0009289">
    <property type="term" value="C:pilus"/>
    <property type="evidence" value="ECO:0007669"/>
    <property type="project" value="UniProtKB-SubCell"/>
</dbReference>
<comment type="caution">
    <text evidence="5">The sequence shown here is derived from an EMBL/GenBank/DDBJ whole genome shotgun (WGS) entry which is preliminary data.</text>
</comment>
<organism evidence="5 6">
    <name type="scientific">Pseudomonas spelaei</name>
    <dbReference type="NCBI Taxonomy" id="1055469"/>
    <lineage>
        <taxon>Bacteria</taxon>
        <taxon>Pseudomonadati</taxon>
        <taxon>Pseudomonadota</taxon>
        <taxon>Gammaproteobacteria</taxon>
        <taxon>Pseudomonadales</taxon>
        <taxon>Pseudomonadaceae</taxon>
        <taxon>Pseudomonas</taxon>
    </lineage>
</organism>
<keyword evidence="6" id="KW-1185">Reference proteome</keyword>
<evidence type="ECO:0000256" key="3">
    <source>
        <dbReference type="ARBA" id="ARBA00023263"/>
    </source>
</evidence>